<keyword evidence="12" id="KW-1185">Reference proteome</keyword>
<keyword evidence="6 11" id="KW-0418">Kinase</keyword>
<dbReference type="GO" id="GO:0004674">
    <property type="term" value="F:protein serine/threonine kinase activity"/>
    <property type="evidence" value="ECO:0007669"/>
    <property type="project" value="UniProtKB-KW"/>
</dbReference>
<dbReference type="EMBL" id="SEYY01003412">
    <property type="protein sequence ID" value="KAB7504317.1"/>
    <property type="molecule type" value="Genomic_DNA"/>
</dbReference>
<evidence type="ECO:0000256" key="2">
    <source>
        <dbReference type="ARBA" id="ARBA00012513"/>
    </source>
</evidence>
<comment type="similarity">
    <text evidence="1">Belongs to the protein kinase superfamily. NEK Ser/Thr protein kinase family. NIMA subfamily.</text>
</comment>
<gene>
    <name evidence="11" type="primary">NEK2</name>
    <name evidence="11" type="ORF">Anas_05095</name>
</gene>
<protein>
    <recommendedName>
        <fullName evidence="2">non-specific serine/threonine protein kinase</fullName>
        <ecNumber evidence="2">2.7.11.1</ecNumber>
    </recommendedName>
</protein>
<evidence type="ECO:0000256" key="3">
    <source>
        <dbReference type="ARBA" id="ARBA00022527"/>
    </source>
</evidence>
<keyword evidence="4" id="KW-0808">Transferase</keyword>
<evidence type="ECO:0000313" key="12">
    <source>
        <dbReference type="Proteomes" id="UP000326759"/>
    </source>
</evidence>
<dbReference type="InterPro" id="IPR000719">
    <property type="entry name" value="Prot_kinase_dom"/>
</dbReference>
<evidence type="ECO:0000256" key="6">
    <source>
        <dbReference type="ARBA" id="ARBA00022777"/>
    </source>
</evidence>
<evidence type="ECO:0000256" key="8">
    <source>
        <dbReference type="ARBA" id="ARBA00047899"/>
    </source>
</evidence>
<dbReference type="Pfam" id="PF00069">
    <property type="entry name" value="Pkinase"/>
    <property type="match status" value="1"/>
</dbReference>
<sequence>MGPKLDDFEIISTIGKGSHGTVRKVKRNCDGKILVWKELHYASMNISEKQGLVLEVNVLRELNHPNIVRFYGHYVDRQAGMLYIFMEYCPGGDLHKIIQKCKKTDSYLEEGFIWRVLKQVCEALRTCHDKHTKGGEIILHRDIKPANIFLDKDGNIKVGDFGLARTLNSGGSLARTFVGTPYYMSPIYIDE</sequence>
<dbReference type="PANTHER" id="PTHR44899">
    <property type="entry name" value="CAMK FAMILY PROTEIN KINASE"/>
    <property type="match status" value="1"/>
</dbReference>
<dbReference type="GO" id="GO:0005524">
    <property type="term" value="F:ATP binding"/>
    <property type="evidence" value="ECO:0007669"/>
    <property type="project" value="UniProtKB-KW"/>
</dbReference>
<accession>A0A5N5TDL2</accession>
<organism evidence="11 12">
    <name type="scientific">Armadillidium nasatum</name>
    <dbReference type="NCBI Taxonomy" id="96803"/>
    <lineage>
        <taxon>Eukaryota</taxon>
        <taxon>Metazoa</taxon>
        <taxon>Ecdysozoa</taxon>
        <taxon>Arthropoda</taxon>
        <taxon>Crustacea</taxon>
        <taxon>Multicrustacea</taxon>
        <taxon>Malacostraca</taxon>
        <taxon>Eumalacostraca</taxon>
        <taxon>Peracarida</taxon>
        <taxon>Isopoda</taxon>
        <taxon>Oniscidea</taxon>
        <taxon>Crinocheta</taxon>
        <taxon>Armadillidiidae</taxon>
        <taxon>Armadillidium</taxon>
    </lineage>
</organism>
<reference evidence="11 12" key="1">
    <citation type="journal article" date="2019" name="PLoS Biol.">
        <title>Sex chromosomes control vertical transmission of feminizing Wolbachia symbionts in an isopod.</title>
        <authorList>
            <person name="Becking T."/>
            <person name="Chebbi M.A."/>
            <person name="Giraud I."/>
            <person name="Moumen B."/>
            <person name="Laverre T."/>
            <person name="Caubet Y."/>
            <person name="Peccoud J."/>
            <person name="Gilbert C."/>
            <person name="Cordaux R."/>
        </authorList>
    </citation>
    <scope>NUCLEOTIDE SEQUENCE [LARGE SCALE GENOMIC DNA]</scope>
    <source>
        <strain evidence="11">ANa2</strain>
        <tissue evidence="11">Whole body excluding digestive tract and cuticle</tissue>
    </source>
</reference>
<evidence type="ECO:0000256" key="1">
    <source>
        <dbReference type="ARBA" id="ARBA00010886"/>
    </source>
</evidence>
<evidence type="ECO:0000256" key="7">
    <source>
        <dbReference type="ARBA" id="ARBA00022840"/>
    </source>
</evidence>
<keyword evidence="7" id="KW-0067">ATP-binding</keyword>
<keyword evidence="3" id="KW-0723">Serine/threonine-protein kinase</keyword>
<evidence type="ECO:0000256" key="9">
    <source>
        <dbReference type="ARBA" id="ARBA00048679"/>
    </source>
</evidence>
<dbReference type="PROSITE" id="PS00108">
    <property type="entry name" value="PROTEIN_KINASE_ST"/>
    <property type="match status" value="1"/>
</dbReference>
<dbReference type="Proteomes" id="UP000326759">
    <property type="component" value="Unassembled WGS sequence"/>
</dbReference>
<dbReference type="Gene3D" id="3.30.200.20">
    <property type="entry name" value="Phosphorylase Kinase, domain 1"/>
    <property type="match status" value="2"/>
</dbReference>
<dbReference type="PANTHER" id="PTHR44899:SF10">
    <property type="entry name" value="NIMA-RELATED KINASE 2"/>
    <property type="match status" value="1"/>
</dbReference>
<dbReference type="SMART" id="SM00220">
    <property type="entry name" value="S_TKc"/>
    <property type="match status" value="1"/>
</dbReference>
<dbReference type="SUPFAM" id="SSF56112">
    <property type="entry name" value="Protein kinase-like (PK-like)"/>
    <property type="match status" value="1"/>
</dbReference>
<comment type="catalytic activity">
    <reaction evidence="8">
        <text>L-threonyl-[protein] + ATP = O-phospho-L-threonyl-[protein] + ADP + H(+)</text>
        <dbReference type="Rhea" id="RHEA:46608"/>
        <dbReference type="Rhea" id="RHEA-COMP:11060"/>
        <dbReference type="Rhea" id="RHEA-COMP:11605"/>
        <dbReference type="ChEBI" id="CHEBI:15378"/>
        <dbReference type="ChEBI" id="CHEBI:30013"/>
        <dbReference type="ChEBI" id="CHEBI:30616"/>
        <dbReference type="ChEBI" id="CHEBI:61977"/>
        <dbReference type="ChEBI" id="CHEBI:456216"/>
        <dbReference type="EC" id="2.7.11.1"/>
    </reaction>
</comment>
<evidence type="ECO:0000256" key="4">
    <source>
        <dbReference type="ARBA" id="ARBA00022679"/>
    </source>
</evidence>
<dbReference type="OrthoDB" id="248923at2759"/>
<comment type="catalytic activity">
    <reaction evidence="9">
        <text>L-seryl-[protein] + ATP = O-phospho-L-seryl-[protein] + ADP + H(+)</text>
        <dbReference type="Rhea" id="RHEA:17989"/>
        <dbReference type="Rhea" id="RHEA-COMP:9863"/>
        <dbReference type="Rhea" id="RHEA-COMP:11604"/>
        <dbReference type="ChEBI" id="CHEBI:15378"/>
        <dbReference type="ChEBI" id="CHEBI:29999"/>
        <dbReference type="ChEBI" id="CHEBI:30616"/>
        <dbReference type="ChEBI" id="CHEBI:83421"/>
        <dbReference type="ChEBI" id="CHEBI:456216"/>
        <dbReference type="EC" id="2.7.11.1"/>
    </reaction>
</comment>
<evidence type="ECO:0000313" key="11">
    <source>
        <dbReference type="EMBL" id="KAB7504317.1"/>
    </source>
</evidence>
<evidence type="ECO:0000259" key="10">
    <source>
        <dbReference type="PROSITE" id="PS50011"/>
    </source>
</evidence>
<dbReference type="PROSITE" id="PS50011">
    <property type="entry name" value="PROTEIN_KINASE_DOM"/>
    <property type="match status" value="1"/>
</dbReference>
<dbReference type="InterPro" id="IPR051131">
    <property type="entry name" value="NEK_Ser/Thr_kinase_NIMA"/>
</dbReference>
<evidence type="ECO:0000256" key="5">
    <source>
        <dbReference type="ARBA" id="ARBA00022741"/>
    </source>
</evidence>
<proteinExistence type="inferred from homology"/>
<dbReference type="AlphaFoldDB" id="A0A5N5TDL2"/>
<dbReference type="InterPro" id="IPR008271">
    <property type="entry name" value="Ser/Thr_kinase_AS"/>
</dbReference>
<dbReference type="EC" id="2.7.11.1" evidence="2"/>
<dbReference type="Gene3D" id="1.10.510.10">
    <property type="entry name" value="Transferase(Phosphotransferase) domain 1"/>
    <property type="match status" value="1"/>
</dbReference>
<dbReference type="InterPro" id="IPR011009">
    <property type="entry name" value="Kinase-like_dom_sf"/>
</dbReference>
<comment type="caution">
    <text evidence="11">The sequence shown here is derived from an EMBL/GenBank/DDBJ whole genome shotgun (WGS) entry which is preliminary data.</text>
</comment>
<feature type="domain" description="Protein kinase" evidence="10">
    <location>
        <begin position="8"/>
        <end position="191"/>
    </location>
</feature>
<keyword evidence="5" id="KW-0547">Nucleotide-binding</keyword>
<name>A0A5N5TDL2_9CRUS</name>